<evidence type="ECO:0000259" key="1">
    <source>
        <dbReference type="SMART" id="SM01321"/>
    </source>
</evidence>
<evidence type="ECO:0000313" key="2">
    <source>
        <dbReference type="EMBL" id="GAG18029.1"/>
    </source>
</evidence>
<feature type="domain" description="Transposase IS200-like" evidence="1">
    <location>
        <begin position="16"/>
        <end position="136"/>
    </location>
</feature>
<dbReference type="EMBL" id="BARS01030110">
    <property type="protein sequence ID" value="GAG18029.1"/>
    <property type="molecule type" value="Genomic_DNA"/>
</dbReference>
<dbReference type="Gene3D" id="3.30.70.1290">
    <property type="entry name" value="Transposase IS200-like"/>
    <property type="match status" value="1"/>
</dbReference>
<sequence length="184" mass="22252">QPIEYKGHHRFEHWYVDNQVYFITARCTDRYPALVSDAAQKVFWDRWLHYAKVHQFTPWIISLVANHYHVLGYCKEGEGFGQMMRKVHGSIAKLVNDLLVERRVPFWSDPGHQDYFDGCIRSEKQCRRVYRYIQTQCVRHRMCADWREYSGTRIFVELERGLKRAHELGAFMEGVPYKRYMRKR</sequence>
<name>X0VIB5_9ZZZZ</name>
<dbReference type="InterPro" id="IPR036515">
    <property type="entry name" value="Transposase_17_sf"/>
</dbReference>
<dbReference type="InterPro" id="IPR002686">
    <property type="entry name" value="Transposase_17"/>
</dbReference>
<accession>X0VIB5</accession>
<dbReference type="InterPro" id="IPR052715">
    <property type="entry name" value="RAYT_transposase"/>
</dbReference>
<dbReference type="PANTHER" id="PTHR36966:SF1">
    <property type="entry name" value="REP-ASSOCIATED TYROSINE TRANSPOSASE"/>
    <property type="match status" value="1"/>
</dbReference>
<dbReference type="AlphaFoldDB" id="X0VIB5"/>
<gene>
    <name evidence="2" type="ORF">S01H1_46994</name>
</gene>
<dbReference type="GO" id="GO:0006313">
    <property type="term" value="P:DNA transposition"/>
    <property type="evidence" value="ECO:0007669"/>
    <property type="project" value="InterPro"/>
</dbReference>
<dbReference type="GO" id="GO:0004803">
    <property type="term" value="F:transposase activity"/>
    <property type="evidence" value="ECO:0007669"/>
    <property type="project" value="InterPro"/>
</dbReference>
<comment type="caution">
    <text evidence="2">The sequence shown here is derived from an EMBL/GenBank/DDBJ whole genome shotgun (WGS) entry which is preliminary data.</text>
</comment>
<dbReference type="PANTHER" id="PTHR36966">
    <property type="entry name" value="REP-ASSOCIATED TYROSINE TRANSPOSASE"/>
    <property type="match status" value="1"/>
</dbReference>
<dbReference type="GO" id="GO:0043565">
    <property type="term" value="F:sequence-specific DNA binding"/>
    <property type="evidence" value="ECO:0007669"/>
    <property type="project" value="TreeGrafter"/>
</dbReference>
<organism evidence="2">
    <name type="scientific">marine sediment metagenome</name>
    <dbReference type="NCBI Taxonomy" id="412755"/>
    <lineage>
        <taxon>unclassified sequences</taxon>
        <taxon>metagenomes</taxon>
        <taxon>ecological metagenomes</taxon>
    </lineage>
</organism>
<dbReference type="SUPFAM" id="SSF143422">
    <property type="entry name" value="Transposase IS200-like"/>
    <property type="match status" value="1"/>
</dbReference>
<reference evidence="2" key="1">
    <citation type="journal article" date="2014" name="Front. Microbiol.">
        <title>High frequency of phylogenetically diverse reductive dehalogenase-homologous genes in deep subseafloor sedimentary metagenomes.</title>
        <authorList>
            <person name="Kawai M."/>
            <person name="Futagami T."/>
            <person name="Toyoda A."/>
            <person name="Takaki Y."/>
            <person name="Nishi S."/>
            <person name="Hori S."/>
            <person name="Arai W."/>
            <person name="Tsubouchi T."/>
            <person name="Morono Y."/>
            <person name="Uchiyama I."/>
            <person name="Ito T."/>
            <person name="Fujiyama A."/>
            <person name="Inagaki F."/>
            <person name="Takami H."/>
        </authorList>
    </citation>
    <scope>NUCLEOTIDE SEQUENCE</scope>
    <source>
        <strain evidence="2">Expedition CK06-06</strain>
    </source>
</reference>
<dbReference type="SMART" id="SM01321">
    <property type="entry name" value="Y1_Tnp"/>
    <property type="match status" value="1"/>
</dbReference>
<protein>
    <recommendedName>
        <fullName evidence="1">Transposase IS200-like domain-containing protein</fullName>
    </recommendedName>
</protein>
<feature type="non-terminal residue" evidence="2">
    <location>
        <position position="1"/>
    </location>
</feature>
<proteinExistence type="predicted"/>